<feature type="signal peptide" evidence="9">
    <location>
        <begin position="1"/>
        <end position="19"/>
    </location>
</feature>
<name>A0ABR7WJT8_9SPHI</name>
<evidence type="ECO:0000256" key="4">
    <source>
        <dbReference type="ARBA" id="ARBA00022452"/>
    </source>
</evidence>
<feature type="chain" id="PRO_5046422636" evidence="9">
    <location>
        <begin position="20"/>
        <end position="451"/>
    </location>
</feature>
<keyword evidence="6" id="KW-0472">Membrane</keyword>
<evidence type="ECO:0000313" key="11">
    <source>
        <dbReference type="Proteomes" id="UP000606600"/>
    </source>
</evidence>
<keyword evidence="5" id="KW-0812">Transmembrane</keyword>
<evidence type="ECO:0000256" key="6">
    <source>
        <dbReference type="ARBA" id="ARBA00023136"/>
    </source>
</evidence>
<keyword evidence="8" id="KW-0175">Coiled coil</keyword>
<dbReference type="Proteomes" id="UP000606600">
    <property type="component" value="Unassembled WGS sequence"/>
</dbReference>
<evidence type="ECO:0000256" key="9">
    <source>
        <dbReference type="SAM" id="SignalP"/>
    </source>
</evidence>
<evidence type="ECO:0000256" key="3">
    <source>
        <dbReference type="ARBA" id="ARBA00022448"/>
    </source>
</evidence>
<dbReference type="Pfam" id="PF02321">
    <property type="entry name" value="OEP"/>
    <property type="match status" value="1"/>
</dbReference>
<comment type="similarity">
    <text evidence="2">Belongs to the outer membrane factor (OMF) (TC 1.B.17) family.</text>
</comment>
<dbReference type="EMBL" id="JACWMY010000001">
    <property type="protein sequence ID" value="MBD1362591.1"/>
    <property type="molecule type" value="Genomic_DNA"/>
</dbReference>
<keyword evidence="9" id="KW-0732">Signal</keyword>
<comment type="caution">
    <text evidence="10">The sequence shown here is derived from an EMBL/GenBank/DDBJ whole genome shotgun (WGS) entry which is preliminary data.</text>
</comment>
<accession>A0ABR7WJT8</accession>
<dbReference type="SUPFAM" id="SSF56954">
    <property type="entry name" value="Outer membrane efflux proteins (OEP)"/>
    <property type="match status" value="1"/>
</dbReference>
<keyword evidence="7" id="KW-0998">Cell outer membrane</keyword>
<dbReference type="PANTHER" id="PTHR30026:SF20">
    <property type="entry name" value="OUTER MEMBRANE PROTEIN TOLC"/>
    <property type="match status" value="1"/>
</dbReference>
<keyword evidence="11" id="KW-1185">Reference proteome</keyword>
<dbReference type="RefSeq" id="WP_191187264.1">
    <property type="nucleotide sequence ID" value="NZ_JACWMY010000001.1"/>
</dbReference>
<evidence type="ECO:0000256" key="5">
    <source>
        <dbReference type="ARBA" id="ARBA00022692"/>
    </source>
</evidence>
<keyword evidence="4" id="KW-1134">Transmembrane beta strand</keyword>
<proteinExistence type="inferred from homology"/>
<evidence type="ECO:0000256" key="2">
    <source>
        <dbReference type="ARBA" id="ARBA00007613"/>
    </source>
</evidence>
<evidence type="ECO:0000256" key="1">
    <source>
        <dbReference type="ARBA" id="ARBA00004442"/>
    </source>
</evidence>
<organism evidence="10 11">
    <name type="scientific">Mucilaginibacter pankratovii</name>
    <dbReference type="NCBI Taxonomy" id="2772110"/>
    <lineage>
        <taxon>Bacteria</taxon>
        <taxon>Pseudomonadati</taxon>
        <taxon>Bacteroidota</taxon>
        <taxon>Sphingobacteriia</taxon>
        <taxon>Sphingobacteriales</taxon>
        <taxon>Sphingobacteriaceae</taxon>
        <taxon>Mucilaginibacter</taxon>
    </lineage>
</organism>
<evidence type="ECO:0000256" key="8">
    <source>
        <dbReference type="SAM" id="Coils"/>
    </source>
</evidence>
<protein>
    <submittedName>
        <fullName evidence="10">TolC family protein</fullName>
    </submittedName>
</protein>
<dbReference type="InterPro" id="IPR003423">
    <property type="entry name" value="OMP_efflux"/>
</dbReference>
<feature type="coiled-coil region" evidence="8">
    <location>
        <begin position="190"/>
        <end position="217"/>
    </location>
</feature>
<reference evidence="10 11" key="1">
    <citation type="submission" date="2020-09" db="EMBL/GenBank/DDBJ databases">
        <title>Novel species of Mucilaginibacter isolated from a glacier on the Tibetan Plateau.</title>
        <authorList>
            <person name="Liu Q."/>
            <person name="Xin Y.-H."/>
        </authorList>
    </citation>
    <scope>NUCLEOTIDE SEQUENCE [LARGE SCALE GENOMIC DNA]</scope>
    <source>
        <strain evidence="10 11">ZT4R22</strain>
    </source>
</reference>
<evidence type="ECO:0000313" key="10">
    <source>
        <dbReference type="EMBL" id="MBD1362591.1"/>
    </source>
</evidence>
<keyword evidence="3" id="KW-0813">Transport</keyword>
<gene>
    <name evidence="10" type="ORF">IDJ77_02110</name>
</gene>
<sequence>MNKNIIFLLLAFLPCRLAAQSSWSLKTCIDYGLKNNRSNAIYANEKKMADAKAKEALAAYLPSIGVNSTLDDNLKVQVSVIPAGIFGPNDLRVAFTKKFNTNHVARVDQTIYDQSLLTGLKANKYNVQQADLNQRQNDETIIYNISTAYSQIFVYREQLNLLKANQETYKGQMEIISFQVKKGTALQKDADKVTVDYNNAQSQIQVAESNLTLAENQLKYEMGYPINDTLTIDSTTSGDVFMPVTSTFAINSPFTADNRTDYRISQVNAKLLEIDESRIKAGALPKLTAYAQYGFIGFGDRLGPAFSGMSPYSAIGLKLNIPLFDFFKRNAQYSQAKYKRLNAQENLKLDDDKYQLDYENARTKVLKEQSNVENNRRNIALAQSVLSTTDLQLQKGITNLTDWLNAQNSLKEAQNNYLNSLYAFFQARIDLEKAGGTLKTFYSGLSSAHEN</sequence>
<comment type="subcellular location">
    <subcellularLocation>
        <location evidence="1">Cell outer membrane</location>
    </subcellularLocation>
</comment>
<evidence type="ECO:0000256" key="7">
    <source>
        <dbReference type="ARBA" id="ARBA00023237"/>
    </source>
</evidence>
<dbReference type="InterPro" id="IPR051906">
    <property type="entry name" value="TolC-like"/>
</dbReference>
<dbReference type="PANTHER" id="PTHR30026">
    <property type="entry name" value="OUTER MEMBRANE PROTEIN TOLC"/>
    <property type="match status" value="1"/>
</dbReference>
<dbReference type="Gene3D" id="1.20.1600.10">
    <property type="entry name" value="Outer membrane efflux proteins (OEP)"/>
    <property type="match status" value="1"/>
</dbReference>